<evidence type="ECO:0000313" key="3">
    <source>
        <dbReference type="Proteomes" id="UP000324222"/>
    </source>
</evidence>
<feature type="compositionally biased region" description="Pro residues" evidence="1">
    <location>
        <begin position="1"/>
        <end position="24"/>
    </location>
</feature>
<evidence type="ECO:0000313" key="2">
    <source>
        <dbReference type="EMBL" id="MPC90802.1"/>
    </source>
</evidence>
<keyword evidence="3" id="KW-1185">Reference proteome</keyword>
<dbReference type="AlphaFoldDB" id="A0A5B7J3P9"/>
<accession>A0A5B7J3P9</accession>
<comment type="caution">
    <text evidence="2">The sequence shown here is derived from an EMBL/GenBank/DDBJ whole genome shotgun (WGS) entry which is preliminary data.</text>
</comment>
<sequence>MPPKPPGPAGGIPTPPHPAHPTPPATLKGIWFRYDVVSGVMNLSRQHLTSTHRSDQRTR</sequence>
<evidence type="ECO:0000256" key="1">
    <source>
        <dbReference type="SAM" id="MobiDB-lite"/>
    </source>
</evidence>
<reference evidence="2 3" key="1">
    <citation type="submission" date="2019-05" db="EMBL/GenBank/DDBJ databases">
        <title>Another draft genome of Portunus trituberculatus and its Hox gene families provides insights of decapod evolution.</title>
        <authorList>
            <person name="Jeong J.-H."/>
            <person name="Song I."/>
            <person name="Kim S."/>
            <person name="Choi T."/>
            <person name="Kim D."/>
            <person name="Ryu S."/>
            <person name="Kim W."/>
        </authorList>
    </citation>
    <scope>NUCLEOTIDE SEQUENCE [LARGE SCALE GENOMIC DNA]</scope>
    <source>
        <tissue evidence="2">Muscle</tissue>
    </source>
</reference>
<dbReference type="Proteomes" id="UP000324222">
    <property type="component" value="Unassembled WGS sequence"/>
</dbReference>
<dbReference type="EMBL" id="VSRR010085584">
    <property type="protein sequence ID" value="MPC90802.1"/>
    <property type="molecule type" value="Genomic_DNA"/>
</dbReference>
<name>A0A5B7J3P9_PORTR</name>
<protein>
    <submittedName>
        <fullName evidence="2">Uncharacterized protein</fullName>
    </submittedName>
</protein>
<organism evidence="2 3">
    <name type="scientific">Portunus trituberculatus</name>
    <name type="common">Swimming crab</name>
    <name type="synonym">Neptunus trituberculatus</name>
    <dbReference type="NCBI Taxonomy" id="210409"/>
    <lineage>
        <taxon>Eukaryota</taxon>
        <taxon>Metazoa</taxon>
        <taxon>Ecdysozoa</taxon>
        <taxon>Arthropoda</taxon>
        <taxon>Crustacea</taxon>
        <taxon>Multicrustacea</taxon>
        <taxon>Malacostraca</taxon>
        <taxon>Eumalacostraca</taxon>
        <taxon>Eucarida</taxon>
        <taxon>Decapoda</taxon>
        <taxon>Pleocyemata</taxon>
        <taxon>Brachyura</taxon>
        <taxon>Eubrachyura</taxon>
        <taxon>Portunoidea</taxon>
        <taxon>Portunidae</taxon>
        <taxon>Portuninae</taxon>
        <taxon>Portunus</taxon>
    </lineage>
</organism>
<gene>
    <name evidence="2" type="ORF">E2C01_085803</name>
</gene>
<feature type="region of interest" description="Disordered" evidence="1">
    <location>
        <begin position="1"/>
        <end position="26"/>
    </location>
</feature>
<proteinExistence type="predicted"/>